<evidence type="ECO:0000313" key="2">
    <source>
        <dbReference type="EMBL" id="PXX78295.1"/>
    </source>
</evidence>
<comment type="caution">
    <text evidence="2">The sequence shown here is derived from an EMBL/GenBank/DDBJ whole genome shotgun (WGS) entry which is preliminary data.</text>
</comment>
<dbReference type="OrthoDB" id="7524818at2"/>
<dbReference type="AlphaFoldDB" id="A0A318KRI8"/>
<dbReference type="RefSeq" id="WP_110391002.1">
    <property type="nucleotide sequence ID" value="NZ_QJKI01000012.1"/>
</dbReference>
<keyword evidence="1" id="KW-0472">Membrane</keyword>
<dbReference type="EMBL" id="QJKI01000012">
    <property type="protein sequence ID" value="PXX78295.1"/>
    <property type="molecule type" value="Genomic_DNA"/>
</dbReference>
<feature type="transmembrane region" description="Helical" evidence="1">
    <location>
        <begin position="12"/>
        <end position="32"/>
    </location>
</feature>
<name>A0A318KRI8_9NEIS</name>
<reference evidence="2 3" key="1">
    <citation type="submission" date="2018-05" db="EMBL/GenBank/DDBJ databases">
        <title>Genomic Encyclopedia of Type Strains, Phase IV (KMG-IV): sequencing the most valuable type-strain genomes for metagenomic binning, comparative biology and taxonomic classification.</title>
        <authorList>
            <person name="Goeker M."/>
        </authorList>
    </citation>
    <scope>NUCLEOTIDE SEQUENCE [LARGE SCALE GENOMIC DNA]</scope>
    <source>
        <strain evidence="2 3">DSM 29661</strain>
    </source>
</reference>
<proteinExistence type="predicted"/>
<keyword evidence="1" id="KW-1133">Transmembrane helix</keyword>
<evidence type="ECO:0000313" key="3">
    <source>
        <dbReference type="Proteomes" id="UP000247555"/>
    </source>
</evidence>
<evidence type="ECO:0008006" key="4">
    <source>
        <dbReference type="Google" id="ProtNLM"/>
    </source>
</evidence>
<accession>A0A318KRI8</accession>
<feature type="transmembrane region" description="Helical" evidence="1">
    <location>
        <begin position="132"/>
        <end position="153"/>
    </location>
</feature>
<protein>
    <recommendedName>
        <fullName evidence="4">MotA/TolQ/ExbB proton channel family protein</fullName>
    </recommendedName>
</protein>
<gene>
    <name evidence="2" type="ORF">DFR34_11214</name>
</gene>
<evidence type="ECO:0000256" key="1">
    <source>
        <dbReference type="SAM" id="Phobius"/>
    </source>
</evidence>
<sequence length="675" mass="72829">MDSFIQSLPTWLVGSFLVCLLGFLWMFVLPALRLGWELKMANNELSKIKDSVKGEGRSLVELSEIADGPMKRTSDLKHSWSEYAETLHPQKEVGDDGQSRTVCLRATALAETFFSEHAIVHLPLKLDFYKHLPGILTGIGIIGTFLGLINGLASFDVSDPTKAQEELKNLINAVGHAFKVSCAAIVLAMIFTMLEKSIAAALNGQVAKLRQLIDELFRAGAGEEYLEQLVRASDAQATQAAHIKDALVADLKEILTTLTESQLERQSKHTALILRSQAEQTGRMSEGMGKAIAEHLGGPISDIAQAVKGVSTHQGDAVNKMLTDVLTGFSAQMQDMFGGQMRGMTELLKETSMAMRQSAEKFATLATDMDAAGKSTVEAMGKRLNTAITSMEARQQVMNKQVGEVVVQMREMLSESQTESTRKLQEALGLVGKQVVGVVNVLRQQAEAAAQSQGHRQERFEESTGKAVQTLSAQMEGLLAQSVQTNRSLQDAVVALSRATGEAIAGMNQGAETLYLAATNFAQAGQGVSDTMQSATAATDNIKTASVMLSTATNATKDLLSDYARTRDSFAMMVTELKSVMENARRDAAMTSEIIGRIESAAGKLGDAQRQSEEYLQGVNDVLAGAHESFAKHVGDTMRVANAGFQKELRTAVDMVSAAVRDLSDTLEDMPGRGR</sequence>
<feature type="transmembrane region" description="Helical" evidence="1">
    <location>
        <begin position="173"/>
        <end position="194"/>
    </location>
</feature>
<dbReference type="Proteomes" id="UP000247555">
    <property type="component" value="Unassembled WGS sequence"/>
</dbReference>
<organism evidence="2 3">
    <name type="scientific">Rivihabitans pingtungensis</name>
    <dbReference type="NCBI Taxonomy" id="1054498"/>
    <lineage>
        <taxon>Bacteria</taxon>
        <taxon>Pseudomonadati</taxon>
        <taxon>Pseudomonadota</taxon>
        <taxon>Betaproteobacteria</taxon>
        <taxon>Neisseriales</taxon>
        <taxon>Aquaspirillaceae</taxon>
        <taxon>Rivihabitans</taxon>
    </lineage>
</organism>
<dbReference type="NCBIfam" id="NF033916">
    <property type="entry name" value="antiphage_ZorA_3"/>
    <property type="match status" value="1"/>
</dbReference>
<keyword evidence="3" id="KW-1185">Reference proteome</keyword>
<keyword evidence="1" id="KW-0812">Transmembrane</keyword>